<evidence type="ECO:0000313" key="2">
    <source>
        <dbReference type="EMBL" id="RKQ72660.1"/>
    </source>
</evidence>
<dbReference type="GO" id="GO:0012505">
    <property type="term" value="C:endomembrane system"/>
    <property type="evidence" value="ECO:0007669"/>
    <property type="project" value="TreeGrafter"/>
</dbReference>
<name>A0A420WNV8_9PROT</name>
<gene>
    <name evidence="2" type="ORF">BCL74_0428</name>
</gene>
<dbReference type="InterPro" id="IPR052739">
    <property type="entry name" value="FAAH2"/>
</dbReference>
<dbReference type="NCBIfam" id="NF004816">
    <property type="entry name" value="PRK06170.1"/>
    <property type="match status" value="1"/>
</dbReference>
<evidence type="ECO:0000259" key="1">
    <source>
        <dbReference type="Pfam" id="PF01425"/>
    </source>
</evidence>
<dbReference type="AlphaFoldDB" id="A0A420WNV8"/>
<dbReference type="OrthoDB" id="9814821at2"/>
<organism evidence="2 3">
    <name type="scientific">Oceanibaculum indicum</name>
    <dbReference type="NCBI Taxonomy" id="526216"/>
    <lineage>
        <taxon>Bacteria</taxon>
        <taxon>Pseudomonadati</taxon>
        <taxon>Pseudomonadota</taxon>
        <taxon>Alphaproteobacteria</taxon>
        <taxon>Rhodospirillales</taxon>
        <taxon>Oceanibaculaceae</taxon>
        <taxon>Oceanibaculum</taxon>
    </lineage>
</organism>
<feature type="domain" description="Amidase" evidence="1">
    <location>
        <begin position="24"/>
        <end position="462"/>
    </location>
</feature>
<dbReference type="SUPFAM" id="SSF75304">
    <property type="entry name" value="Amidase signature (AS) enzymes"/>
    <property type="match status" value="1"/>
</dbReference>
<dbReference type="PANTHER" id="PTHR43372">
    <property type="entry name" value="FATTY-ACID AMIDE HYDROLASE"/>
    <property type="match status" value="1"/>
</dbReference>
<comment type="caution">
    <text evidence="2">The sequence shown here is derived from an EMBL/GenBank/DDBJ whole genome shotgun (WGS) entry which is preliminary data.</text>
</comment>
<dbReference type="EMBL" id="RBIG01000001">
    <property type="protein sequence ID" value="RKQ72660.1"/>
    <property type="molecule type" value="Genomic_DNA"/>
</dbReference>
<evidence type="ECO:0000313" key="3">
    <source>
        <dbReference type="Proteomes" id="UP000277424"/>
    </source>
</evidence>
<dbReference type="PANTHER" id="PTHR43372:SF4">
    <property type="entry name" value="FATTY-ACID AMIDE HYDROLASE 2"/>
    <property type="match status" value="1"/>
</dbReference>
<dbReference type="InterPro" id="IPR036928">
    <property type="entry name" value="AS_sf"/>
</dbReference>
<reference evidence="2 3" key="1">
    <citation type="submission" date="2018-10" db="EMBL/GenBank/DDBJ databases">
        <title>Comparative analysis of microorganisms from saline springs in Andes Mountain Range, Colombia.</title>
        <authorList>
            <person name="Rubin E."/>
        </authorList>
    </citation>
    <scope>NUCLEOTIDE SEQUENCE [LARGE SCALE GENOMIC DNA]</scope>
    <source>
        <strain evidence="2 3">USBA 36</strain>
    </source>
</reference>
<dbReference type="Gene3D" id="3.90.1300.10">
    <property type="entry name" value="Amidase signature (AS) domain"/>
    <property type="match status" value="1"/>
</dbReference>
<dbReference type="RefSeq" id="WP_121217201.1">
    <property type="nucleotide sequence ID" value="NZ_RBIG01000001.1"/>
</dbReference>
<proteinExistence type="predicted"/>
<dbReference type="Pfam" id="PF01425">
    <property type="entry name" value="Amidase"/>
    <property type="match status" value="1"/>
</dbReference>
<dbReference type="Proteomes" id="UP000277424">
    <property type="component" value="Unassembled WGS sequence"/>
</dbReference>
<accession>A0A420WNV8</accession>
<protein>
    <submittedName>
        <fullName evidence="2">Amidase</fullName>
    </submittedName>
</protein>
<dbReference type="InterPro" id="IPR023631">
    <property type="entry name" value="Amidase_dom"/>
</dbReference>
<sequence length="484" mass="52256">MDIAFWPAKKQAAAIKNKKISALELLDHCLARVEKHDGDINAVVVKDVEGARKRAKEADKALAKGSVWGPLHGVPMTIKESFDVVGMPTTWGLPELKDNFPKQDALSVTRLKQAGVTLYGKSNVPLLLSDWQSFNAVYGTTNNPWDLTRTPGGSSGGSAASLAAGFCGIEAGSDIGASIRNPAHYCGVFGHKPTYSICPPRGQALPGRVSASDISVIGPMARSAADLAIGLDAMAGPDDIEGAGYKLVLPAPKKKSLKDYKVALMLTDRNAEVDKSVQDRLLALADFLRKEGATVDERARPDIDTDEAMAIYVALLRGATSGRQTAEQYKANLALAEKLDPKDQGYAARMLRAVTMPHKDWLAFNERRHQLRLKWAEFFTQYDLLLCPTATTAAFTQNQKGERWERMIPVNGKDQPSTDQLFWAGYTGAFYLPSTMAPIGLTPEGLPVGVQIVGPQYGDRTCIAFAGMIEKGYGGFIAPPAYAA</sequence>